<dbReference type="PROSITE" id="PS01360">
    <property type="entry name" value="ZF_MYND_1"/>
    <property type="match status" value="1"/>
</dbReference>
<dbReference type="GO" id="GO:0043495">
    <property type="term" value="F:protein-membrane adaptor activity"/>
    <property type="evidence" value="ECO:0007669"/>
    <property type="project" value="TreeGrafter"/>
</dbReference>
<evidence type="ECO:0000259" key="7">
    <source>
        <dbReference type="PROSITE" id="PS50865"/>
    </source>
</evidence>
<dbReference type="PANTHER" id="PTHR14191:SF3">
    <property type="entry name" value="NA(+)_H(+) EXCHANGE REGULATORY COFACTOR-LIKE PROTEIN NRFL-1"/>
    <property type="match status" value="1"/>
</dbReference>
<protein>
    <submittedName>
        <fullName evidence="8">Uncharacterized protein</fullName>
    </submittedName>
</protein>
<keyword evidence="3 5" id="KW-0863">Zinc-finger</keyword>
<evidence type="ECO:0000256" key="1">
    <source>
        <dbReference type="ARBA" id="ARBA00022723"/>
    </source>
</evidence>
<dbReference type="Gene3D" id="2.30.42.10">
    <property type="match status" value="2"/>
</dbReference>
<dbReference type="EMBL" id="CAJOBD010002642">
    <property type="protein sequence ID" value="CAF3897239.1"/>
    <property type="molecule type" value="Genomic_DNA"/>
</dbReference>
<dbReference type="SUPFAM" id="SSF48452">
    <property type="entry name" value="TPR-like"/>
    <property type="match status" value="1"/>
</dbReference>
<evidence type="ECO:0000256" key="5">
    <source>
        <dbReference type="PROSITE-ProRule" id="PRU00134"/>
    </source>
</evidence>
<dbReference type="GO" id="GO:0072659">
    <property type="term" value="P:protein localization to plasma membrane"/>
    <property type="evidence" value="ECO:0007669"/>
    <property type="project" value="TreeGrafter"/>
</dbReference>
<reference evidence="8" key="1">
    <citation type="submission" date="2021-02" db="EMBL/GenBank/DDBJ databases">
        <authorList>
            <person name="Nowell W R."/>
        </authorList>
    </citation>
    <scope>NUCLEOTIDE SEQUENCE</scope>
</reference>
<dbReference type="AlphaFoldDB" id="A0A819HBI7"/>
<dbReference type="SUPFAM" id="SSF50156">
    <property type="entry name" value="PDZ domain-like"/>
    <property type="match status" value="2"/>
</dbReference>
<dbReference type="Pfam" id="PF01753">
    <property type="entry name" value="zf-MYND"/>
    <property type="match status" value="1"/>
</dbReference>
<dbReference type="Gene3D" id="1.25.40.10">
    <property type="entry name" value="Tetratricopeptide repeat domain"/>
    <property type="match status" value="1"/>
</dbReference>
<dbReference type="InterPro" id="IPR051067">
    <property type="entry name" value="NHER"/>
</dbReference>
<evidence type="ECO:0000256" key="3">
    <source>
        <dbReference type="ARBA" id="ARBA00022771"/>
    </source>
</evidence>
<evidence type="ECO:0000256" key="4">
    <source>
        <dbReference type="ARBA" id="ARBA00022833"/>
    </source>
</evidence>
<accession>A0A819HBI7</accession>
<feature type="domain" description="PDZ" evidence="6">
    <location>
        <begin position="143"/>
        <end position="211"/>
    </location>
</feature>
<evidence type="ECO:0000259" key="6">
    <source>
        <dbReference type="PROSITE" id="PS50106"/>
    </source>
</evidence>
<evidence type="ECO:0000313" key="9">
    <source>
        <dbReference type="Proteomes" id="UP000663836"/>
    </source>
</evidence>
<dbReference type="PANTHER" id="PTHR14191">
    <property type="entry name" value="PDZ DOMAIN CONTAINING PROTEIN"/>
    <property type="match status" value="1"/>
</dbReference>
<dbReference type="InterPro" id="IPR001478">
    <property type="entry name" value="PDZ"/>
</dbReference>
<dbReference type="PROSITE" id="PS50865">
    <property type="entry name" value="ZF_MYND_2"/>
    <property type="match status" value="1"/>
</dbReference>
<dbReference type="SMART" id="SM00228">
    <property type="entry name" value="PDZ"/>
    <property type="match status" value="2"/>
</dbReference>
<dbReference type="InterPro" id="IPR002893">
    <property type="entry name" value="Znf_MYND"/>
</dbReference>
<dbReference type="Gene3D" id="6.10.140.2220">
    <property type="match status" value="1"/>
</dbReference>
<evidence type="ECO:0000313" key="8">
    <source>
        <dbReference type="EMBL" id="CAF3897239.1"/>
    </source>
</evidence>
<dbReference type="InterPro" id="IPR011990">
    <property type="entry name" value="TPR-like_helical_dom_sf"/>
</dbReference>
<dbReference type="GO" id="GO:0008270">
    <property type="term" value="F:zinc ion binding"/>
    <property type="evidence" value="ECO:0007669"/>
    <property type="project" value="UniProtKB-KW"/>
</dbReference>
<feature type="domain" description="PDZ" evidence="6">
    <location>
        <begin position="29"/>
        <end position="101"/>
    </location>
</feature>
<dbReference type="Pfam" id="PF00595">
    <property type="entry name" value="PDZ"/>
    <property type="match status" value="1"/>
</dbReference>
<keyword evidence="2" id="KW-0677">Repeat</keyword>
<keyword evidence="4" id="KW-0862">Zinc</keyword>
<comment type="caution">
    <text evidence="8">The sequence shown here is derived from an EMBL/GenBank/DDBJ whole genome shotgun (WGS) entry which is preliminary data.</text>
</comment>
<gene>
    <name evidence="8" type="ORF">JBS370_LOCUS20680</name>
</gene>
<name>A0A819HBI7_9BILA</name>
<dbReference type="SUPFAM" id="SSF144232">
    <property type="entry name" value="HIT/MYND zinc finger-like"/>
    <property type="match status" value="1"/>
</dbReference>
<dbReference type="PROSITE" id="PS50106">
    <property type="entry name" value="PDZ"/>
    <property type="match status" value="2"/>
</dbReference>
<dbReference type="InterPro" id="IPR036034">
    <property type="entry name" value="PDZ_sf"/>
</dbReference>
<dbReference type="Proteomes" id="UP000663836">
    <property type="component" value="Unassembled WGS sequence"/>
</dbReference>
<evidence type="ECO:0000256" key="2">
    <source>
        <dbReference type="ARBA" id="ARBA00022737"/>
    </source>
</evidence>
<organism evidence="8 9">
    <name type="scientific">Rotaria sordida</name>
    <dbReference type="NCBI Taxonomy" id="392033"/>
    <lineage>
        <taxon>Eukaryota</taxon>
        <taxon>Metazoa</taxon>
        <taxon>Spiralia</taxon>
        <taxon>Gnathifera</taxon>
        <taxon>Rotifera</taxon>
        <taxon>Eurotatoria</taxon>
        <taxon>Bdelloidea</taxon>
        <taxon>Philodinida</taxon>
        <taxon>Philodinidae</taxon>
        <taxon>Rotaria</taxon>
    </lineage>
</organism>
<feature type="domain" description="MYND-type" evidence="7">
    <location>
        <begin position="673"/>
        <end position="712"/>
    </location>
</feature>
<sequence>MSGMSAAERLRNDNVRLCRLCFWSNFEGLGFNLEKSAQPPHIIRLVEPNSPAAAGGLKILDVVLTVNQEDVSQADYSRVRDAIKIACDSKNPIELLVAKQRFYQQLKTKIILINPERVTIINTPEKMPSDYLNFPKHISRTCYICLNDKETLFGFETIHGEKDIGLCIQKVFPNTPASNTSLRKCDRIIEINDKYVDNDLSSSILEKLKKAKMQGVVKLYVVDTETYKYAQVNKISLKSKRQHQNELTVSSINHGNQSLRPNTPIIMDLCDSHRADSIKLNYDNQEKFHSSTIASDRENGELDDICCVQIVFTLFFAESNGVASQLDEDARICYAILHMLSHELVLQFLGPCKQKYPKCIHFFKLSAAMNGFLSQYEATIYDANAGLKIDPNYYELLYDKAVALRLLDKDMNEAIEAYRAFLTIAPKDHRKVPESYYAMANCYFELHQRDISTDIVKKVYEQGEEAEKVQLPCFLPYDSNNKTELKFMFDRKSPPNVNVVAPLLDRKSRLLDPHRIRVIKQHRQWQAALLEARNDSMYTFMSGSHEPRAQQQAVKSLIGLKPISLREIDPTKDHVYNGYVLSVTIIEDAYSWTPSIHLVIEDEHLDCERMFIYGFPEGHGKYLTSKVFTLGSKMSIMNPYLRLGGSDMKSSVRIDDFSSIIMQNESERVLNMCRCCGTSNALHVCGKCKQAHYCTKECQITDWKLYGHKLICKKQ</sequence>
<dbReference type="GO" id="GO:0016324">
    <property type="term" value="C:apical plasma membrane"/>
    <property type="evidence" value="ECO:0007669"/>
    <property type="project" value="TreeGrafter"/>
</dbReference>
<proteinExistence type="predicted"/>
<keyword evidence="1" id="KW-0479">Metal-binding</keyword>